<dbReference type="GO" id="GO:0003743">
    <property type="term" value="F:translation initiation factor activity"/>
    <property type="evidence" value="ECO:0007669"/>
    <property type="project" value="InterPro"/>
</dbReference>
<evidence type="ECO:0000313" key="4">
    <source>
        <dbReference type="Proteomes" id="UP000824469"/>
    </source>
</evidence>
<feature type="non-terminal residue" evidence="3">
    <location>
        <position position="78"/>
    </location>
</feature>
<dbReference type="InterPro" id="IPR001288">
    <property type="entry name" value="Translation_initiation_fac_3"/>
</dbReference>
<feature type="coiled-coil region" evidence="1">
    <location>
        <begin position="6"/>
        <end position="59"/>
    </location>
</feature>
<dbReference type="PANTHER" id="PTHR10938:SF4">
    <property type="entry name" value="TRANSLATION INITIATION FACTOR IF3-1, MITOCHONDRIAL"/>
    <property type="match status" value="1"/>
</dbReference>
<feature type="non-terminal residue" evidence="3">
    <location>
        <position position="1"/>
    </location>
</feature>
<dbReference type="Pfam" id="PF05198">
    <property type="entry name" value="IF3_N"/>
    <property type="match status" value="1"/>
</dbReference>
<dbReference type="GO" id="GO:0043022">
    <property type="term" value="F:ribosome binding"/>
    <property type="evidence" value="ECO:0007669"/>
    <property type="project" value="TreeGrafter"/>
</dbReference>
<dbReference type="PANTHER" id="PTHR10938">
    <property type="entry name" value="TRANSLATION INITIATION FACTOR IF-3"/>
    <property type="match status" value="1"/>
</dbReference>
<sequence length="78" mass="9299">HEVIPKREALARAKKLKLDLVEVQRNANPPVCKIMDYNKEKYKQQQREKERTKNKKLSENAVNKYAALSWRTVNFDKE</sequence>
<dbReference type="GO" id="GO:0032790">
    <property type="term" value="P:ribosome disassembly"/>
    <property type="evidence" value="ECO:0007669"/>
    <property type="project" value="TreeGrafter"/>
</dbReference>
<evidence type="ECO:0000256" key="1">
    <source>
        <dbReference type="SAM" id="Coils"/>
    </source>
</evidence>
<protein>
    <recommendedName>
        <fullName evidence="2">Translation initiation factor 3 N-terminal domain-containing protein</fullName>
    </recommendedName>
</protein>
<proteinExistence type="predicted"/>
<keyword evidence="4" id="KW-1185">Reference proteome</keyword>
<dbReference type="Gene3D" id="3.10.20.80">
    <property type="entry name" value="Translation initiation factor 3 (IF-3), N-terminal domain"/>
    <property type="match status" value="1"/>
</dbReference>
<feature type="domain" description="Translation initiation factor 3 N-terminal" evidence="2">
    <location>
        <begin position="3"/>
        <end position="50"/>
    </location>
</feature>
<evidence type="ECO:0000259" key="2">
    <source>
        <dbReference type="Pfam" id="PF05198"/>
    </source>
</evidence>
<dbReference type="InterPro" id="IPR019814">
    <property type="entry name" value="Translation_initiation_fac_3_N"/>
</dbReference>
<dbReference type="Proteomes" id="UP000824469">
    <property type="component" value="Unassembled WGS sequence"/>
</dbReference>
<organism evidence="3 4">
    <name type="scientific">Taxus chinensis</name>
    <name type="common">Chinese yew</name>
    <name type="synonym">Taxus wallichiana var. chinensis</name>
    <dbReference type="NCBI Taxonomy" id="29808"/>
    <lineage>
        <taxon>Eukaryota</taxon>
        <taxon>Viridiplantae</taxon>
        <taxon>Streptophyta</taxon>
        <taxon>Embryophyta</taxon>
        <taxon>Tracheophyta</taxon>
        <taxon>Spermatophyta</taxon>
        <taxon>Pinopsida</taxon>
        <taxon>Pinidae</taxon>
        <taxon>Conifers II</taxon>
        <taxon>Cupressales</taxon>
        <taxon>Taxaceae</taxon>
        <taxon>Taxus</taxon>
    </lineage>
</organism>
<evidence type="ECO:0000313" key="3">
    <source>
        <dbReference type="EMBL" id="KAH9316141.1"/>
    </source>
</evidence>
<accession>A0AA38G4D5</accession>
<dbReference type="NCBIfam" id="TIGR00168">
    <property type="entry name" value="infC"/>
    <property type="match status" value="1"/>
</dbReference>
<gene>
    <name evidence="3" type="ORF">KI387_024768</name>
</gene>
<comment type="caution">
    <text evidence="3">The sequence shown here is derived from an EMBL/GenBank/DDBJ whole genome shotgun (WGS) entry which is preliminary data.</text>
</comment>
<keyword evidence="1" id="KW-0175">Coiled coil</keyword>
<dbReference type="AlphaFoldDB" id="A0AA38G4D5"/>
<dbReference type="SUPFAM" id="SSF54364">
    <property type="entry name" value="Translation initiation factor IF3, N-terminal domain"/>
    <property type="match status" value="1"/>
</dbReference>
<dbReference type="EMBL" id="JAHRHJ020000005">
    <property type="protein sequence ID" value="KAH9316141.1"/>
    <property type="molecule type" value="Genomic_DNA"/>
</dbReference>
<reference evidence="3 4" key="1">
    <citation type="journal article" date="2021" name="Nat. Plants">
        <title>The Taxus genome provides insights into paclitaxel biosynthesis.</title>
        <authorList>
            <person name="Xiong X."/>
            <person name="Gou J."/>
            <person name="Liao Q."/>
            <person name="Li Y."/>
            <person name="Zhou Q."/>
            <person name="Bi G."/>
            <person name="Li C."/>
            <person name="Du R."/>
            <person name="Wang X."/>
            <person name="Sun T."/>
            <person name="Guo L."/>
            <person name="Liang H."/>
            <person name="Lu P."/>
            <person name="Wu Y."/>
            <person name="Zhang Z."/>
            <person name="Ro D.K."/>
            <person name="Shang Y."/>
            <person name="Huang S."/>
            <person name="Yan J."/>
        </authorList>
    </citation>
    <scope>NUCLEOTIDE SEQUENCE [LARGE SCALE GENOMIC DNA]</scope>
    <source>
        <strain evidence="3">Ta-2019</strain>
    </source>
</reference>
<dbReference type="InterPro" id="IPR036787">
    <property type="entry name" value="T_IF-3_N_sf"/>
</dbReference>
<name>A0AA38G4D5_TAXCH</name>